<accession>A0ABV7PQF5</accession>
<gene>
    <name evidence="1" type="ORF">ACFOPH_17915</name>
</gene>
<organism evidence="1 2">
    <name type="scientific">Massilia haematophila</name>
    <dbReference type="NCBI Taxonomy" id="457923"/>
    <lineage>
        <taxon>Bacteria</taxon>
        <taxon>Pseudomonadati</taxon>
        <taxon>Pseudomonadota</taxon>
        <taxon>Betaproteobacteria</taxon>
        <taxon>Burkholderiales</taxon>
        <taxon>Oxalobacteraceae</taxon>
        <taxon>Telluria group</taxon>
        <taxon>Massilia</taxon>
    </lineage>
</organism>
<reference evidence="2" key="1">
    <citation type="journal article" date="2019" name="Int. J. Syst. Evol. Microbiol.">
        <title>The Global Catalogue of Microorganisms (GCM) 10K type strain sequencing project: providing services to taxonomists for standard genome sequencing and annotation.</title>
        <authorList>
            <consortium name="The Broad Institute Genomics Platform"/>
            <consortium name="The Broad Institute Genome Sequencing Center for Infectious Disease"/>
            <person name="Wu L."/>
            <person name="Ma J."/>
        </authorList>
    </citation>
    <scope>NUCLEOTIDE SEQUENCE [LARGE SCALE GENOMIC DNA]</scope>
    <source>
        <strain evidence="2">CCM 7480</strain>
    </source>
</reference>
<evidence type="ECO:0000313" key="1">
    <source>
        <dbReference type="EMBL" id="MFC3460112.1"/>
    </source>
</evidence>
<dbReference type="Proteomes" id="UP001595665">
    <property type="component" value="Unassembled WGS sequence"/>
</dbReference>
<protein>
    <submittedName>
        <fullName evidence="1">Uncharacterized protein</fullName>
    </submittedName>
</protein>
<name>A0ABV7PQF5_9BURK</name>
<evidence type="ECO:0000313" key="2">
    <source>
        <dbReference type="Proteomes" id="UP001595665"/>
    </source>
</evidence>
<comment type="caution">
    <text evidence="1">The sequence shown here is derived from an EMBL/GenBank/DDBJ whole genome shotgun (WGS) entry which is preliminary data.</text>
</comment>
<dbReference type="RefSeq" id="WP_379736729.1">
    <property type="nucleotide sequence ID" value="NZ_JBHRVV010000001.1"/>
</dbReference>
<keyword evidence="2" id="KW-1185">Reference proteome</keyword>
<proteinExistence type="predicted"/>
<sequence length="308" mass="34358">MLAQQTSSFESRLSDQLQRALALCAVHLPDAAERVRAFLAQFADPPPCGSFKRIPPGARTLYNQVLEERGEQAGACFLLAAVLMGVRASLDGELLRRLPPRVLAHQLRQFARIANHDEAFLPYCRLDGDVFLKEFGLATLRLYAGASSVIDPRAGMGRSILWQGGLLQLPGRALLFARAGGFKPYFAIHVNRLYQDEFNEEGRNECYRCCVDLYALHPDALGMIAGSWFYDPMVEIISPHLAYLRTVPEEGGARALFVAHDEQAVKNATATSEKRRALHAAGQYRPASWALVWPKRAQIDWAQRHSKD</sequence>
<dbReference type="EMBL" id="JBHRVV010000001">
    <property type="protein sequence ID" value="MFC3460112.1"/>
    <property type="molecule type" value="Genomic_DNA"/>
</dbReference>